<proteinExistence type="predicted"/>
<organism evidence="1 2">
    <name type="scientific">Potamilus streckersoni</name>
    <dbReference type="NCBI Taxonomy" id="2493646"/>
    <lineage>
        <taxon>Eukaryota</taxon>
        <taxon>Metazoa</taxon>
        <taxon>Spiralia</taxon>
        <taxon>Lophotrochozoa</taxon>
        <taxon>Mollusca</taxon>
        <taxon>Bivalvia</taxon>
        <taxon>Autobranchia</taxon>
        <taxon>Heteroconchia</taxon>
        <taxon>Palaeoheterodonta</taxon>
        <taxon>Unionida</taxon>
        <taxon>Unionoidea</taxon>
        <taxon>Unionidae</taxon>
        <taxon>Ambleminae</taxon>
        <taxon>Lampsilini</taxon>
        <taxon>Potamilus</taxon>
    </lineage>
</organism>
<dbReference type="EMBL" id="JAEAOA010001149">
    <property type="protein sequence ID" value="KAK3607306.1"/>
    <property type="molecule type" value="Genomic_DNA"/>
</dbReference>
<reference evidence="1" key="2">
    <citation type="journal article" date="2021" name="Genome Biol. Evol.">
        <title>Developing a high-quality reference genome for a parasitic bivalve with doubly uniparental inheritance (Bivalvia: Unionida).</title>
        <authorList>
            <person name="Smith C.H."/>
        </authorList>
    </citation>
    <scope>NUCLEOTIDE SEQUENCE</scope>
    <source>
        <strain evidence="1">CHS0354</strain>
        <tissue evidence="1">Mantle</tissue>
    </source>
</reference>
<accession>A0AAE0WAD4</accession>
<name>A0AAE0WAD4_9BIVA</name>
<keyword evidence="2" id="KW-1185">Reference proteome</keyword>
<reference evidence="1" key="1">
    <citation type="journal article" date="2021" name="Genome Biol. Evol.">
        <title>A High-Quality Reference Genome for a Parasitic Bivalve with Doubly Uniparental Inheritance (Bivalvia: Unionida).</title>
        <authorList>
            <person name="Smith C.H."/>
        </authorList>
    </citation>
    <scope>NUCLEOTIDE SEQUENCE</scope>
    <source>
        <strain evidence="1">CHS0354</strain>
    </source>
</reference>
<dbReference type="AlphaFoldDB" id="A0AAE0WAD4"/>
<reference evidence="1" key="3">
    <citation type="submission" date="2023-05" db="EMBL/GenBank/DDBJ databases">
        <authorList>
            <person name="Smith C.H."/>
        </authorList>
    </citation>
    <scope>NUCLEOTIDE SEQUENCE</scope>
    <source>
        <strain evidence="1">CHS0354</strain>
        <tissue evidence="1">Mantle</tissue>
    </source>
</reference>
<comment type="caution">
    <text evidence="1">The sequence shown here is derived from an EMBL/GenBank/DDBJ whole genome shotgun (WGS) entry which is preliminary data.</text>
</comment>
<evidence type="ECO:0000313" key="2">
    <source>
        <dbReference type="Proteomes" id="UP001195483"/>
    </source>
</evidence>
<dbReference type="Proteomes" id="UP001195483">
    <property type="component" value="Unassembled WGS sequence"/>
</dbReference>
<evidence type="ECO:0000313" key="1">
    <source>
        <dbReference type="EMBL" id="KAK3607306.1"/>
    </source>
</evidence>
<gene>
    <name evidence="1" type="ORF">CHS0354_018788</name>
</gene>
<protein>
    <submittedName>
        <fullName evidence="1">Uncharacterized protein</fullName>
    </submittedName>
</protein>
<sequence length="131" mass="14793">MVEKQFPKDAIDGALFVSYAILVEYSMTADVDPTSNKLKDIAEVILTWIGTDSTRTVTMAIKDQLDTIKDWEDLTEDVYMESDSLILYNDPLKKPELRDYYEGQISSANKAGVTIVAEGFRSGIFIFNCYL</sequence>